<dbReference type="Gene3D" id="1.20.920.10">
    <property type="entry name" value="Bromodomain-like"/>
    <property type="match status" value="1"/>
</dbReference>
<evidence type="ECO:0000256" key="2">
    <source>
        <dbReference type="SAM" id="MobiDB-lite"/>
    </source>
</evidence>
<evidence type="ECO:0000256" key="1">
    <source>
        <dbReference type="ARBA" id="ARBA00023117"/>
    </source>
</evidence>
<comment type="caution">
    <text evidence="3">The sequence shown here is derived from an EMBL/GenBank/DDBJ whole genome shotgun (WGS) entry which is preliminary data.</text>
</comment>
<feature type="region of interest" description="Disordered" evidence="2">
    <location>
        <begin position="276"/>
        <end position="295"/>
    </location>
</feature>
<feature type="region of interest" description="Disordered" evidence="2">
    <location>
        <begin position="329"/>
        <end position="353"/>
    </location>
</feature>
<feature type="compositionally biased region" description="Polar residues" evidence="2">
    <location>
        <begin position="498"/>
        <end position="513"/>
    </location>
</feature>
<protein>
    <recommendedName>
        <fullName evidence="5">DNA-binding bromodomain-containing protein</fullName>
    </recommendedName>
</protein>
<keyword evidence="1" id="KW-0103">Bromodomain</keyword>
<feature type="compositionally biased region" description="Basic residues" evidence="2">
    <location>
        <begin position="80"/>
        <end position="92"/>
    </location>
</feature>
<dbReference type="InterPro" id="IPR036427">
    <property type="entry name" value="Bromodomain-like_sf"/>
</dbReference>
<evidence type="ECO:0000313" key="4">
    <source>
        <dbReference type="Proteomes" id="UP000734854"/>
    </source>
</evidence>
<evidence type="ECO:0000313" key="3">
    <source>
        <dbReference type="EMBL" id="KAG6538655.1"/>
    </source>
</evidence>
<dbReference type="Proteomes" id="UP000734854">
    <property type="component" value="Unassembled WGS sequence"/>
</dbReference>
<dbReference type="PANTHER" id="PTHR22881">
    <property type="entry name" value="BROMODOMAIN CONTAINING PROTEIN"/>
    <property type="match status" value="1"/>
</dbReference>
<feature type="compositionally biased region" description="Basic and acidic residues" evidence="2">
    <location>
        <begin position="66"/>
        <end position="79"/>
    </location>
</feature>
<dbReference type="InterPro" id="IPR051831">
    <property type="entry name" value="Bromodomain_contain_prot"/>
</dbReference>
<reference evidence="3 4" key="1">
    <citation type="submission" date="2020-08" db="EMBL/GenBank/DDBJ databases">
        <title>Plant Genome Project.</title>
        <authorList>
            <person name="Zhang R.-G."/>
        </authorList>
    </citation>
    <scope>NUCLEOTIDE SEQUENCE [LARGE SCALE GENOMIC DNA]</scope>
    <source>
        <tissue evidence="3">Rhizome</tissue>
    </source>
</reference>
<keyword evidence="4" id="KW-1185">Reference proteome</keyword>
<dbReference type="PANTHER" id="PTHR22881:SF27">
    <property type="entry name" value="BROMODOMAIN CONTAINING 7_9"/>
    <property type="match status" value="1"/>
</dbReference>
<feature type="region of interest" description="Disordered" evidence="2">
    <location>
        <begin position="433"/>
        <end position="513"/>
    </location>
</feature>
<feature type="compositionally biased region" description="Polar residues" evidence="2">
    <location>
        <begin position="435"/>
        <end position="464"/>
    </location>
</feature>
<dbReference type="EMBL" id="JACMSC010000001">
    <property type="protein sequence ID" value="KAG6538655.1"/>
    <property type="molecule type" value="Genomic_DNA"/>
</dbReference>
<evidence type="ECO:0008006" key="5">
    <source>
        <dbReference type="Google" id="ProtNLM"/>
    </source>
</evidence>
<dbReference type="AlphaFoldDB" id="A0A8J5IND6"/>
<accession>A0A8J5IND6</accession>
<feature type="region of interest" description="Disordered" evidence="2">
    <location>
        <begin position="66"/>
        <end position="96"/>
    </location>
</feature>
<dbReference type="SUPFAM" id="SSF47370">
    <property type="entry name" value="Bromodomain"/>
    <property type="match status" value="1"/>
</dbReference>
<gene>
    <name evidence="3" type="ORF">ZIOFF_003779</name>
</gene>
<organism evidence="3 4">
    <name type="scientific">Zingiber officinale</name>
    <name type="common">Ginger</name>
    <name type="synonym">Amomum zingiber</name>
    <dbReference type="NCBI Taxonomy" id="94328"/>
    <lineage>
        <taxon>Eukaryota</taxon>
        <taxon>Viridiplantae</taxon>
        <taxon>Streptophyta</taxon>
        <taxon>Embryophyta</taxon>
        <taxon>Tracheophyta</taxon>
        <taxon>Spermatophyta</taxon>
        <taxon>Magnoliopsida</taxon>
        <taxon>Liliopsida</taxon>
        <taxon>Zingiberales</taxon>
        <taxon>Zingiberaceae</taxon>
        <taxon>Zingiber</taxon>
    </lineage>
</organism>
<feature type="compositionally biased region" description="Polar residues" evidence="2">
    <location>
        <begin position="329"/>
        <end position="343"/>
    </location>
</feature>
<sequence length="513" mass="55240">MSFIVLATNLHFHALKSEWCPSFHVYFQNDVYLISSNAMRYNAPDTIYFRQARVIQELAKKNFENLRHESDDNEPEAKTVIRRGRPPSKNKKVGQPPALCAVRGLSSDATVANAWDGTKLPNLAKDFSRTGVLCDNLGVGNTPFRALYGGLGSSTFGWIPQQNANREDESLGSALRGVSRVGKKLTIFEENRRDTHKQSSIFSCIHKSPISTTFDAVRKQLVPVGLHLEFAYARSLARFAAKLGPIGWVLAAKRIQMVLPPGTKFGPGWVVENGSTHNPKSPMVVSSSNPLEDPGMSGNTSTIDKYHVSQEIPPRDSVAEEGHINRSIQPASSVAPNAISGSSEDPLPVRGPNGSISLVNNCSTKTIPSKVLRQNQNPEMQPIINGLNSACDVNSVSEFGKMARPAGIPSGHFDSDALVKNANVAHAQDFDMLPKSSSNNLAHTSAGRQPSTDDSIKTNSSSSLPDPCKGSKCPLQGVTVLPTLDSSPPDLNVGFQPPGSSASGVVVDQNSRI</sequence>
<proteinExistence type="predicted"/>
<name>A0A8J5IND6_ZINOF</name>
<feature type="compositionally biased region" description="Polar residues" evidence="2">
    <location>
        <begin position="276"/>
        <end position="290"/>
    </location>
</feature>